<dbReference type="Proteomes" id="UP000199636">
    <property type="component" value="Unassembled WGS sequence"/>
</dbReference>
<dbReference type="EMBL" id="FNDS01000001">
    <property type="protein sequence ID" value="SDH42931.1"/>
    <property type="molecule type" value="Genomic_DNA"/>
</dbReference>
<organism evidence="1 2">
    <name type="scientific">Pseudomonas panipatensis</name>
    <dbReference type="NCBI Taxonomy" id="428992"/>
    <lineage>
        <taxon>Bacteria</taxon>
        <taxon>Pseudomonadati</taxon>
        <taxon>Pseudomonadota</taxon>
        <taxon>Gammaproteobacteria</taxon>
        <taxon>Pseudomonadales</taxon>
        <taxon>Pseudomonadaceae</taxon>
        <taxon>Pseudomonas</taxon>
    </lineage>
</organism>
<gene>
    <name evidence="1" type="ORF">SAMN05216272_101499</name>
</gene>
<evidence type="ECO:0000313" key="1">
    <source>
        <dbReference type="EMBL" id="SDH42931.1"/>
    </source>
</evidence>
<dbReference type="AlphaFoldDB" id="A0A1G8CBR8"/>
<name>A0A1G8CBR8_9PSED</name>
<evidence type="ECO:0000313" key="2">
    <source>
        <dbReference type="Proteomes" id="UP000199636"/>
    </source>
</evidence>
<accession>A0A1G8CBR8</accession>
<dbReference type="InterPro" id="IPR046507">
    <property type="entry name" value="DUF6685"/>
</dbReference>
<dbReference type="Pfam" id="PF20390">
    <property type="entry name" value="DUF6685"/>
    <property type="match status" value="1"/>
</dbReference>
<keyword evidence="2" id="KW-1185">Reference proteome</keyword>
<sequence>MSQRLAAIAQRLGLGAADAQKVLQRSRALALPFSAPERPASGIGWQSGPPLHRLIDLPRGALSGPVQEDKARAHAVLKRLVAKHREERPAIDLREVDGLCSRGPLLDSRLSSFEELAASEACRKVRIISYKDFSKALGLALPDFERKATLRLRQADWHAERLFWDEESHPCEFACAVAYARRRGLEIRLPATIEHYHLQGSALDELQQRYHLLAIPTRAWSDPGFMGLLLDTGLPYARFGLFNSETPESLLLPKDHPQANAFGEGLREIGAPDLVAYLRACLSERD</sequence>
<proteinExistence type="predicted"/>
<reference evidence="2" key="1">
    <citation type="submission" date="2016-10" db="EMBL/GenBank/DDBJ databases">
        <authorList>
            <person name="Varghese N."/>
            <person name="Submissions S."/>
        </authorList>
    </citation>
    <scope>NUCLEOTIDE SEQUENCE [LARGE SCALE GENOMIC DNA]</scope>
    <source>
        <strain evidence="2">CCM 7469</strain>
    </source>
</reference>
<protein>
    <submittedName>
        <fullName evidence="1">Uncharacterized protein</fullName>
    </submittedName>
</protein>
<dbReference type="OrthoDB" id="6968898at2"/>